<dbReference type="GO" id="GO:0016020">
    <property type="term" value="C:membrane"/>
    <property type="evidence" value="ECO:0007669"/>
    <property type="project" value="TreeGrafter"/>
</dbReference>
<feature type="transmembrane region" description="Helical" evidence="1">
    <location>
        <begin position="56"/>
        <end position="77"/>
    </location>
</feature>
<keyword evidence="3" id="KW-0808">Transferase</keyword>
<evidence type="ECO:0000313" key="3">
    <source>
        <dbReference type="EMBL" id="TWR31462.1"/>
    </source>
</evidence>
<dbReference type="InterPro" id="IPR050879">
    <property type="entry name" value="Acyltransferase_3"/>
</dbReference>
<dbReference type="GO" id="GO:0000271">
    <property type="term" value="P:polysaccharide biosynthetic process"/>
    <property type="evidence" value="ECO:0007669"/>
    <property type="project" value="TreeGrafter"/>
</dbReference>
<proteinExistence type="predicted"/>
<keyword evidence="1" id="KW-0812">Transmembrane</keyword>
<feature type="transmembrane region" description="Helical" evidence="1">
    <location>
        <begin position="248"/>
        <end position="270"/>
    </location>
</feature>
<dbReference type="Pfam" id="PF01757">
    <property type="entry name" value="Acyl_transf_3"/>
    <property type="match status" value="1"/>
</dbReference>
<keyword evidence="3" id="KW-0012">Acyltransferase</keyword>
<dbReference type="GO" id="GO:0016747">
    <property type="term" value="F:acyltransferase activity, transferring groups other than amino-acyl groups"/>
    <property type="evidence" value="ECO:0007669"/>
    <property type="project" value="InterPro"/>
</dbReference>
<dbReference type="RefSeq" id="WP_146380359.1">
    <property type="nucleotide sequence ID" value="NZ_VOEJ01000001.1"/>
</dbReference>
<reference evidence="3 4" key="1">
    <citation type="submission" date="2019-07" db="EMBL/GenBank/DDBJ databases">
        <authorList>
            <person name="Kim J."/>
        </authorList>
    </citation>
    <scope>NUCLEOTIDE SEQUENCE [LARGE SCALE GENOMIC DNA]</scope>
    <source>
        <strain evidence="4">dk17</strain>
    </source>
</reference>
<feature type="transmembrane region" description="Helical" evidence="1">
    <location>
        <begin position="276"/>
        <end position="296"/>
    </location>
</feature>
<feature type="transmembrane region" description="Helical" evidence="1">
    <location>
        <begin position="97"/>
        <end position="116"/>
    </location>
</feature>
<dbReference type="AlphaFoldDB" id="A0A563UJC0"/>
<protein>
    <submittedName>
        <fullName evidence="3">Acyltransferase</fullName>
    </submittedName>
</protein>
<feature type="transmembrane region" description="Helical" evidence="1">
    <location>
        <begin position="308"/>
        <end position="327"/>
    </location>
</feature>
<evidence type="ECO:0000259" key="2">
    <source>
        <dbReference type="Pfam" id="PF01757"/>
    </source>
</evidence>
<keyword evidence="1" id="KW-1133">Transmembrane helix</keyword>
<accession>A0A563UJC0</accession>
<dbReference type="EMBL" id="VOEJ01000001">
    <property type="protein sequence ID" value="TWR31462.1"/>
    <property type="molecule type" value="Genomic_DNA"/>
</dbReference>
<gene>
    <name evidence="3" type="ORF">FPZ43_03020</name>
</gene>
<name>A0A563UJC0_9SPHI</name>
<feature type="transmembrane region" description="Helical" evidence="1">
    <location>
        <begin position="122"/>
        <end position="140"/>
    </location>
</feature>
<feature type="transmembrane region" description="Helical" evidence="1">
    <location>
        <begin position="14"/>
        <end position="36"/>
    </location>
</feature>
<keyword evidence="4" id="KW-1185">Reference proteome</keyword>
<evidence type="ECO:0000313" key="4">
    <source>
        <dbReference type="Proteomes" id="UP000320042"/>
    </source>
</evidence>
<dbReference type="PANTHER" id="PTHR23028">
    <property type="entry name" value="ACETYLTRANSFERASE"/>
    <property type="match status" value="1"/>
</dbReference>
<sequence>MSETPTEVNHKKSYLYFANLDGIRAIAALMVVISHIEYHKVDYGFQRFEFLNLSHFGGIGVTIFFSLSGFLITYLLLEEKKKFNGIGMRDFYTRRILRIWPLYFLVVLTGFFIYPAQGSTTGFLMSVFFVPSLAFCMHMLPSIFDPIWSIGTEEQFYIFHPHIFKIKKRENILKVLIIICLSIIVFATIIHSMPVRSKGFEAFNKVLYYARFDNMMIGAIVALLYYNTKWPEFTFRYQKLFNALFNKYMQWLIILGIIMITLLDVTHGIPRADLPLSILSALLIANLCESQTSVLSFKGSGLKFIGKISYGIYLLHKYPLFLTFYLVKRYLPDAGPVSQNLIFYFGSMVLIIALATVSYYGYERYFLRLKTRFQKISQSKAATV</sequence>
<dbReference type="OrthoDB" id="290051at2"/>
<comment type="caution">
    <text evidence="3">The sequence shown here is derived from an EMBL/GenBank/DDBJ whole genome shotgun (WGS) entry which is preliminary data.</text>
</comment>
<evidence type="ECO:0000256" key="1">
    <source>
        <dbReference type="SAM" id="Phobius"/>
    </source>
</evidence>
<keyword evidence="1" id="KW-0472">Membrane</keyword>
<feature type="transmembrane region" description="Helical" evidence="1">
    <location>
        <begin position="206"/>
        <end position="227"/>
    </location>
</feature>
<dbReference type="InterPro" id="IPR002656">
    <property type="entry name" value="Acyl_transf_3_dom"/>
</dbReference>
<feature type="transmembrane region" description="Helical" evidence="1">
    <location>
        <begin position="172"/>
        <end position="194"/>
    </location>
</feature>
<dbReference type="Proteomes" id="UP000320042">
    <property type="component" value="Unassembled WGS sequence"/>
</dbReference>
<feature type="transmembrane region" description="Helical" evidence="1">
    <location>
        <begin position="342"/>
        <end position="362"/>
    </location>
</feature>
<dbReference type="PANTHER" id="PTHR23028:SF53">
    <property type="entry name" value="ACYL_TRANSF_3 DOMAIN-CONTAINING PROTEIN"/>
    <property type="match status" value="1"/>
</dbReference>
<organism evidence="3 4">
    <name type="scientific">Mucilaginibacter pallidiroseus</name>
    <dbReference type="NCBI Taxonomy" id="2599295"/>
    <lineage>
        <taxon>Bacteria</taxon>
        <taxon>Pseudomonadati</taxon>
        <taxon>Bacteroidota</taxon>
        <taxon>Sphingobacteriia</taxon>
        <taxon>Sphingobacteriales</taxon>
        <taxon>Sphingobacteriaceae</taxon>
        <taxon>Mucilaginibacter</taxon>
    </lineage>
</organism>
<feature type="domain" description="Acyltransferase 3" evidence="2">
    <location>
        <begin position="18"/>
        <end position="358"/>
    </location>
</feature>